<protein>
    <submittedName>
        <fullName evidence="1">Uncharacterized protein</fullName>
    </submittedName>
</protein>
<organism evidence="1 2">
    <name type="scientific">Mesorhizobium tianshanense</name>
    <dbReference type="NCBI Taxonomy" id="39844"/>
    <lineage>
        <taxon>Bacteria</taxon>
        <taxon>Pseudomonadati</taxon>
        <taxon>Pseudomonadota</taxon>
        <taxon>Alphaproteobacteria</taxon>
        <taxon>Hyphomicrobiales</taxon>
        <taxon>Phyllobacteriaceae</taxon>
        <taxon>Mesorhizobium</taxon>
    </lineage>
</organism>
<dbReference type="EMBL" id="VLKT01000077">
    <property type="protein sequence ID" value="TWI20390.1"/>
    <property type="molecule type" value="Genomic_DNA"/>
</dbReference>
<sequence length="62" mass="6856">MFHAVKPVLKADCSAGQSGEAIPFETTVAKAIALAKPVRYRVPPGRGSAVWLRRPRQAERRR</sequence>
<dbReference type="AlphaFoldDB" id="A0A562MKJ7"/>
<accession>A0A562MKJ7</accession>
<evidence type="ECO:0000313" key="2">
    <source>
        <dbReference type="Proteomes" id="UP000317122"/>
    </source>
</evidence>
<gene>
    <name evidence="1" type="ORF">IQ26_06997</name>
</gene>
<evidence type="ECO:0000313" key="1">
    <source>
        <dbReference type="EMBL" id="TWI20390.1"/>
    </source>
</evidence>
<proteinExistence type="predicted"/>
<name>A0A562MKJ7_9HYPH</name>
<comment type="caution">
    <text evidence="1">The sequence shown here is derived from an EMBL/GenBank/DDBJ whole genome shotgun (WGS) entry which is preliminary data.</text>
</comment>
<dbReference type="Proteomes" id="UP000317122">
    <property type="component" value="Unassembled WGS sequence"/>
</dbReference>
<keyword evidence="2" id="KW-1185">Reference proteome</keyword>
<reference evidence="1 2" key="1">
    <citation type="journal article" date="2015" name="Stand. Genomic Sci.">
        <title>Genomic Encyclopedia of Bacterial and Archaeal Type Strains, Phase III: the genomes of soil and plant-associated and newly described type strains.</title>
        <authorList>
            <person name="Whitman W.B."/>
            <person name="Woyke T."/>
            <person name="Klenk H.P."/>
            <person name="Zhou Y."/>
            <person name="Lilburn T.G."/>
            <person name="Beck B.J."/>
            <person name="De Vos P."/>
            <person name="Vandamme P."/>
            <person name="Eisen J.A."/>
            <person name="Garrity G."/>
            <person name="Hugenholtz P."/>
            <person name="Kyrpides N.C."/>
        </authorList>
    </citation>
    <scope>NUCLEOTIDE SEQUENCE [LARGE SCALE GENOMIC DNA]</scope>
    <source>
        <strain evidence="1 2">CGMCC 1.2546</strain>
    </source>
</reference>